<dbReference type="InterPro" id="IPR044033">
    <property type="entry name" value="GpV-like_apex"/>
</dbReference>
<dbReference type="Proteomes" id="UP000243778">
    <property type="component" value="Unassembled WGS sequence"/>
</dbReference>
<proteinExistence type="predicted"/>
<feature type="domain" description="Gp5/Type VI secretion system Vgr protein OB-fold" evidence="1">
    <location>
        <begin position="16"/>
        <end position="83"/>
    </location>
</feature>
<reference evidence="3" key="1">
    <citation type="submission" date="2016-10" db="EMBL/GenBank/DDBJ databases">
        <authorList>
            <person name="Varghese N."/>
            <person name="Submissions S."/>
        </authorList>
    </citation>
    <scope>NUCLEOTIDE SEQUENCE [LARGE SCALE GENOMIC DNA]</scope>
    <source>
        <strain evidence="3">NRRL B-59562</strain>
    </source>
</reference>
<organism evidence="2 3">
    <name type="scientific">Pseudomonas kuykendallii</name>
    <dbReference type="NCBI Taxonomy" id="1007099"/>
    <lineage>
        <taxon>Bacteria</taxon>
        <taxon>Pseudomonadati</taxon>
        <taxon>Pseudomonadota</taxon>
        <taxon>Gammaproteobacteria</taxon>
        <taxon>Pseudomonadales</taxon>
        <taxon>Pseudomonadaceae</taxon>
        <taxon>Pseudomonas</taxon>
    </lineage>
</organism>
<sequence length="178" mass="18571">MDTSTELARRLENLIRLGTVAEVNHATARCRITAGNLTTHWLAWVALRAGASQDWDPPTIGEQCLVFSPSGDPAQGIALVGIYSEAHPAPANSATVRRRAYPDGALIQYDHASHTLHATLPAGGRAVLEAPAGVQILGDVDITGTVTVSEDVVASGISLVEHVHGSVQRGNSSTGAPQ</sequence>
<dbReference type="OrthoDB" id="4931325at2"/>
<dbReference type="EMBL" id="FNNU01000005">
    <property type="protein sequence ID" value="SDX66418.1"/>
    <property type="molecule type" value="Genomic_DNA"/>
</dbReference>
<accession>A0A1H3DJY3</accession>
<dbReference type="NCBIfam" id="TIGR01644">
    <property type="entry name" value="phage_P2_V"/>
    <property type="match status" value="1"/>
</dbReference>
<dbReference type="InterPro" id="IPR037026">
    <property type="entry name" value="Vgr_OB-fold_dom_sf"/>
</dbReference>
<evidence type="ECO:0000313" key="3">
    <source>
        <dbReference type="Proteomes" id="UP000243778"/>
    </source>
</evidence>
<dbReference type="Gene3D" id="2.40.50.230">
    <property type="entry name" value="Gp5 N-terminal domain"/>
    <property type="match status" value="1"/>
</dbReference>
<dbReference type="Pfam" id="PF18946">
    <property type="entry name" value="Apex"/>
    <property type="match status" value="1"/>
</dbReference>
<evidence type="ECO:0000259" key="1">
    <source>
        <dbReference type="Pfam" id="PF04717"/>
    </source>
</evidence>
<keyword evidence="3" id="KW-1185">Reference proteome</keyword>
<evidence type="ECO:0000313" key="2">
    <source>
        <dbReference type="EMBL" id="SDX66418.1"/>
    </source>
</evidence>
<dbReference type="InterPro" id="IPR013046">
    <property type="entry name" value="GpV/Gp45"/>
</dbReference>
<gene>
    <name evidence="2" type="ORF">SAMN05216287_3448</name>
</gene>
<dbReference type="Pfam" id="PF04717">
    <property type="entry name" value="Phage_base_V"/>
    <property type="match status" value="1"/>
</dbReference>
<dbReference type="RefSeq" id="WP_090230872.1">
    <property type="nucleotide sequence ID" value="NZ_FNNU01000005.1"/>
</dbReference>
<protein>
    <submittedName>
        <fullName evidence="2">Phage baseplate assembly protein V</fullName>
    </submittedName>
</protein>
<dbReference type="Gene3D" id="6.20.150.10">
    <property type="match status" value="1"/>
</dbReference>
<dbReference type="AlphaFoldDB" id="A0A1H3DJY3"/>
<dbReference type="InterPro" id="IPR006531">
    <property type="entry name" value="Gp5/Vgr_OB"/>
</dbReference>
<name>A0A1H3DJY3_9PSED</name>
<dbReference type="STRING" id="1007099.SAMN05216287_3448"/>